<reference evidence="1 2" key="1">
    <citation type="submission" date="2019-11" db="EMBL/GenBank/DDBJ databases">
        <title>Whole genome sequence of Oryza granulata.</title>
        <authorList>
            <person name="Li W."/>
        </authorList>
    </citation>
    <scope>NUCLEOTIDE SEQUENCE [LARGE SCALE GENOMIC DNA]</scope>
    <source>
        <strain evidence="2">cv. Menghai</strain>
        <tissue evidence="1">Leaf</tissue>
    </source>
</reference>
<dbReference type="Proteomes" id="UP000479710">
    <property type="component" value="Unassembled WGS sequence"/>
</dbReference>
<organism evidence="1 2">
    <name type="scientific">Oryza meyeriana var. granulata</name>
    <dbReference type="NCBI Taxonomy" id="110450"/>
    <lineage>
        <taxon>Eukaryota</taxon>
        <taxon>Viridiplantae</taxon>
        <taxon>Streptophyta</taxon>
        <taxon>Embryophyta</taxon>
        <taxon>Tracheophyta</taxon>
        <taxon>Spermatophyta</taxon>
        <taxon>Magnoliopsida</taxon>
        <taxon>Liliopsida</taxon>
        <taxon>Poales</taxon>
        <taxon>Poaceae</taxon>
        <taxon>BOP clade</taxon>
        <taxon>Oryzoideae</taxon>
        <taxon>Oryzeae</taxon>
        <taxon>Oryzinae</taxon>
        <taxon>Oryza</taxon>
        <taxon>Oryza meyeriana</taxon>
    </lineage>
</organism>
<keyword evidence="2" id="KW-1185">Reference proteome</keyword>
<dbReference type="OrthoDB" id="694961at2759"/>
<name>A0A6G1C3I1_9ORYZ</name>
<gene>
    <name evidence="1" type="ORF">E2562_002010</name>
</gene>
<proteinExistence type="predicted"/>
<dbReference type="EMBL" id="SPHZ02000010">
    <property type="protein sequence ID" value="KAF0894722.1"/>
    <property type="molecule type" value="Genomic_DNA"/>
</dbReference>
<accession>A0A6G1C3I1</accession>
<protein>
    <submittedName>
        <fullName evidence="1">Uncharacterized protein</fullName>
    </submittedName>
</protein>
<evidence type="ECO:0000313" key="2">
    <source>
        <dbReference type="Proteomes" id="UP000479710"/>
    </source>
</evidence>
<evidence type="ECO:0000313" key="1">
    <source>
        <dbReference type="EMBL" id="KAF0894722.1"/>
    </source>
</evidence>
<dbReference type="AlphaFoldDB" id="A0A6G1C3I1"/>
<comment type="caution">
    <text evidence="1">The sequence shown here is derived from an EMBL/GenBank/DDBJ whole genome shotgun (WGS) entry which is preliminary data.</text>
</comment>
<sequence>MYDISDMLDEFEDNTSKAAASKIASGHGQDETSFTMHDLVHDVARSVMVDEVCDASIDYNTGYRYALLTVG</sequence>